<comment type="caution">
    <text evidence="1">The sequence shown here is derived from an EMBL/GenBank/DDBJ whole genome shotgun (WGS) entry which is preliminary data.</text>
</comment>
<evidence type="ECO:0000313" key="2">
    <source>
        <dbReference type="Proteomes" id="UP000811246"/>
    </source>
</evidence>
<sequence>MPSSPKLIFPRWIKWVFGYGVTLSIPTWKQDWRKLLRIGGETEMVVEEVESVAEVVEKVATVAEKISAEVADKLPENGKLKEAALFVELVSKEAAHDAHLTKDFIHKVDSLKEDLEALLVEPMIDEIAKQGSQGK</sequence>
<evidence type="ECO:0000313" key="1">
    <source>
        <dbReference type="EMBL" id="KAG6709927.1"/>
    </source>
</evidence>
<proteinExistence type="predicted"/>
<name>A0A922JLY2_CARIL</name>
<dbReference type="Proteomes" id="UP000811246">
    <property type="component" value="Chromosome 6"/>
</dbReference>
<protein>
    <submittedName>
        <fullName evidence="1">Uncharacterized protein</fullName>
    </submittedName>
</protein>
<dbReference type="EMBL" id="CM031830">
    <property type="protein sequence ID" value="KAG6709927.1"/>
    <property type="molecule type" value="Genomic_DNA"/>
</dbReference>
<dbReference type="PANTHER" id="PTHR33735">
    <property type="entry name" value="EXPRESSED PROTEIN"/>
    <property type="match status" value="1"/>
</dbReference>
<gene>
    <name evidence="1" type="ORF">I3842_06G157100</name>
</gene>
<dbReference type="PANTHER" id="PTHR33735:SF10">
    <property type="entry name" value="EXPRESSED PROTEIN"/>
    <property type="match status" value="1"/>
</dbReference>
<reference evidence="1" key="1">
    <citation type="submission" date="2021-01" db="EMBL/GenBank/DDBJ databases">
        <authorList>
            <person name="Lovell J.T."/>
            <person name="Bentley N."/>
            <person name="Bhattarai G."/>
            <person name="Jenkins J.W."/>
            <person name="Sreedasyam A."/>
            <person name="Alarcon Y."/>
            <person name="Bock C."/>
            <person name="Boston L."/>
            <person name="Carlson J."/>
            <person name="Cervantes K."/>
            <person name="Clermont K."/>
            <person name="Krom N."/>
            <person name="Kubenka K."/>
            <person name="Mamidi S."/>
            <person name="Mattison C."/>
            <person name="Monteros M."/>
            <person name="Pisani C."/>
            <person name="Plott C."/>
            <person name="Rajasekar S."/>
            <person name="Rhein H.S."/>
            <person name="Rohla C."/>
            <person name="Song M."/>
            <person name="Hilaire R.S."/>
            <person name="Shu S."/>
            <person name="Wells L."/>
            <person name="Wang X."/>
            <person name="Webber J."/>
            <person name="Heerema R.J."/>
            <person name="Klein P."/>
            <person name="Conner P."/>
            <person name="Grauke L."/>
            <person name="Grimwood J."/>
            <person name="Schmutz J."/>
            <person name="Randall J.J."/>
        </authorList>
    </citation>
    <scope>NUCLEOTIDE SEQUENCE</scope>
    <source>
        <tissue evidence="1">Leaf</tissue>
    </source>
</reference>
<organism evidence="1 2">
    <name type="scientific">Carya illinoinensis</name>
    <name type="common">Pecan</name>
    <dbReference type="NCBI Taxonomy" id="32201"/>
    <lineage>
        <taxon>Eukaryota</taxon>
        <taxon>Viridiplantae</taxon>
        <taxon>Streptophyta</taxon>
        <taxon>Embryophyta</taxon>
        <taxon>Tracheophyta</taxon>
        <taxon>Spermatophyta</taxon>
        <taxon>Magnoliopsida</taxon>
        <taxon>eudicotyledons</taxon>
        <taxon>Gunneridae</taxon>
        <taxon>Pentapetalae</taxon>
        <taxon>rosids</taxon>
        <taxon>fabids</taxon>
        <taxon>Fagales</taxon>
        <taxon>Juglandaceae</taxon>
        <taxon>Carya</taxon>
    </lineage>
</organism>
<accession>A0A922JLY2</accession>
<dbReference type="AlphaFoldDB" id="A0A922JLY2"/>